<dbReference type="OrthoDB" id="2078434at2"/>
<organism evidence="1 2">
    <name type="scientific">Paraclostridium benzoelyticum</name>
    <dbReference type="NCBI Taxonomy" id="1629550"/>
    <lineage>
        <taxon>Bacteria</taxon>
        <taxon>Bacillati</taxon>
        <taxon>Bacillota</taxon>
        <taxon>Clostridia</taxon>
        <taxon>Peptostreptococcales</taxon>
        <taxon>Peptostreptococcaceae</taxon>
        <taxon>Paraclostridium</taxon>
    </lineage>
</organism>
<evidence type="ECO:0000313" key="2">
    <source>
        <dbReference type="Proteomes" id="UP000034407"/>
    </source>
</evidence>
<reference evidence="1 2" key="1">
    <citation type="submission" date="2015-04" db="EMBL/GenBank/DDBJ databases">
        <title>Microcin producing Clostridium sp. JC272T.</title>
        <authorList>
            <person name="Jyothsna T."/>
            <person name="Sasikala C."/>
            <person name="Ramana C."/>
        </authorList>
    </citation>
    <scope>NUCLEOTIDE SEQUENCE [LARGE SCALE GENOMIC DNA]</scope>
    <source>
        <strain evidence="1 2">JC272</strain>
    </source>
</reference>
<dbReference type="EMBL" id="LBBT01000238">
    <property type="protein sequence ID" value="KKY00863.1"/>
    <property type="molecule type" value="Genomic_DNA"/>
</dbReference>
<comment type="caution">
    <text evidence="1">The sequence shown here is derived from an EMBL/GenBank/DDBJ whole genome shotgun (WGS) entry which is preliminary data.</text>
</comment>
<dbReference type="Proteomes" id="UP000034407">
    <property type="component" value="Unassembled WGS sequence"/>
</dbReference>
<dbReference type="RefSeq" id="WP_046823466.1">
    <property type="nucleotide sequence ID" value="NZ_LBBT01000238.1"/>
</dbReference>
<proteinExistence type="predicted"/>
<keyword evidence="2" id="KW-1185">Reference proteome</keyword>
<sequence length="360" mass="43015">MDFIFAKVTNSRLMGSMGLIIGWEDNDDIVYQYFLIDAEGLGIADYVSLRNASYEELNREQERLMGGLGSDRIQLTEEEALSLVNYYGKKTYYWEKELPGNTEEYIDFIDKYESKINIFDLYPKICKKVDNDIEFINYMTMRFIAWDKDSLKYFSNNEKISEMHITNINGALLKNKVTKKEDGMYLCDVLYEDSDGYYTCKLAFHISYKNDEYKIDSLMFTDKADIYDFEVFDEISKQEYIAIYDLKDKTEFLDKFYKLNPFVLKSELDLGMLFTRFNFDNNHVKKETYVINNDLSALYYQINDKFFVATYNEKDRLYINKLIQCNFKNYVTLEEELFFEQNVLYDFVESESEDFYDFLE</sequence>
<dbReference type="AlphaFoldDB" id="A0A0M3DF09"/>
<protein>
    <submittedName>
        <fullName evidence="1">Uncharacterized protein</fullName>
    </submittedName>
</protein>
<accession>A0A0M3DF09</accession>
<dbReference type="PATRIC" id="fig|1629550.3.peg.1828"/>
<name>A0A0M3DF09_9FIRM</name>
<evidence type="ECO:0000313" key="1">
    <source>
        <dbReference type="EMBL" id="KKY00863.1"/>
    </source>
</evidence>
<gene>
    <name evidence="1" type="ORF">VN21_11825</name>
</gene>